<dbReference type="InterPro" id="IPR000671">
    <property type="entry name" value="Peptidase_A31"/>
</dbReference>
<dbReference type="EC" id="3.4.23.-" evidence="5"/>
<dbReference type="GO" id="GO:0008047">
    <property type="term" value="F:enzyme activator activity"/>
    <property type="evidence" value="ECO:0007669"/>
    <property type="project" value="InterPro"/>
</dbReference>
<dbReference type="NCBIfam" id="TIGR00072">
    <property type="entry name" value="hydrog_prot"/>
    <property type="match status" value="1"/>
</dbReference>
<dbReference type="EMBL" id="MLJW01005506">
    <property type="protein sequence ID" value="OIQ68103.1"/>
    <property type="molecule type" value="Genomic_DNA"/>
</dbReference>
<keyword evidence="4 5" id="KW-0378">Hydrolase</keyword>
<dbReference type="GO" id="GO:0004190">
    <property type="term" value="F:aspartic-type endopeptidase activity"/>
    <property type="evidence" value="ECO:0007669"/>
    <property type="project" value="UniProtKB-KW"/>
</dbReference>
<dbReference type="SUPFAM" id="SSF53163">
    <property type="entry name" value="HybD-like"/>
    <property type="match status" value="1"/>
</dbReference>
<evidence type="ECO:0000256" key="4">
    <source>
        <dbReference type="ARBA" id="ARBA00022801"/>
    </source>
</evidence>
<evidence type="ECO:0000256" key="1">
    <source>
        <dbReference type="ARBA" id="ARBA00006814"/>
    </source>
</evidence>
<proteinExistence type="inferred from homology"/>
<evidence type="ECO:0000313" key="5">
    <source>
        <dbReference type="EMBL" id="OIQ68103.1"/>
    </source>
</evidence>
<evidence type="ECO:0000256" key="2">
    <source>
        <dbReference type="ARBA" id="ARBA00022670"/>
    </source>
</evidence>
<dbReference type="InterPro" id="IPR023430">
    <property type="entry name" value="Pept_HybD-like_dom_sf"/>
</dbReference>
<dbReference type="Pfam" id="PF01750">
    <property type="entry name" value="HycI"/>
    <property type="match status" value="1"/>
</dbReference>
<dbReference type="PANTHER" id="PTHR30302:SF1">
    <property type="entry name" value="HYDROGENASE 2 MATURATION PROTEASE"/>
    <property type="match status" value="1"/>
</dbReference>
<evidence type="ECO:0000256" key="3">
    <source>
        <dbReference type="ARBA" id="ARBA00022750"/>
    </source>
</evidence>
<name>A0A1J5PJX8_9ZZZZ</name>
<dbReference type="AlphaFoldDB" id="A0A1J5PJX8"/>
<keyword evidence="2 5" id="KW-0645">Protease</keyword>
<sequence length="167" mass="17212">MTVPAEILAVTVPATLVLGIGNTLLSDDGVGVHVVAAVQAAPGLRYPVRVRDGGTIGLSLLAEIEPGAGLIAVDAMELHAAPGTVRVFVDAEMDRQLRGTKRSAHEVALADLIQASDFAGIGPARRALVAIQPEVTTWGLVPTPAVAAAIPRAAAAILALLEDWHER</sequence>
<protein>
    <submittedName>
        <fullName evidence="5">Hydrogenase 2 maturation protease</fullName>
        <ecNumber evidence="5">3.4.23.-</ecNumber>
    </submittedName>
</protein>
<keyword evidence="3" id="KW-0064">Aspartyl protease</keyword>
<comment type="caution">
    <text evidence="5">The sequence shown here is derived from an EMBL/GenBank/DDBJ whole genome shotgun (WGS) entry which is preliminary data.</text>
</comment>
<dbReference type="Gene3D" id="3.40.50.1450">
    <property type="entry name" value="HybD-like"/>
    <property type="match status" value="1"/>
</dbReference>
<dbReference type="GO" id="GO:0016485">
    <property type="term" value="P:protein processing"/>
    <property type="evidence" value="ECO:0007669"/>
    <property type="project" value="TreeGrafter"/>
</dbReference>
<accession>A0A1J5PJX8</accession>
<dbReference type="PRINTS" id="PR00446">
    <property type="entry name" value="HYDRGNUPTAKE"/>
</dbReference>
<reference evidence="5" key="1">
    <citation type="submission" date="2016-10" db="EMBL/GenBank/DDBJ databases">
        <title>Sequence of Gallionella enrichment culture.</title>
        <authorList>
            <person name="Poehlein A."/>
            <person name="Muehling M."/>
            <person name="Daniel R."/>
        </authorList>
    </citation>
    <scope>NUCLEOTIDE SEQUENCE</scope>
</reference>
<dbReference type="PANTHER" id="PTHR30302">
    <property type="entry name" value="HYDROGENASE 1 MATURATION PROTEASE"/>
    <property type="match status" value="1"/>
</dbReference>
<gene>
    <name evidence="5" type="primary">hybD_7</name>
    <name evidence="5" type="ORF">GALL_503110</name>
</gene>
<comment type="similarity">
    <text evidence="1">Belongs to the peptidase A31 family.</text>
</comment>
<organism evidence="5">
    <name type="scientific">mine drainage metagenome</name>
    <dbReference type="NCBI Taxonomy" id="410659"/>
    <lineage>
        <taxon>unclassified sequences</taxon>
        <taxon>metagenomes</taxon>
        <taxon>ecological metagenomes</taxon>
    </lineage>
</organism>